<evidence type="ECO:0000313" key="4">
    <source>
        <dbReference type="Proteomes" id="UP000652761"/>
    </source>
</evidence>
<evidence type="ECO:0000313" key="3">
    <source>
        <dbReference type="EMBL" id="MQL81280.1"/>
    </source>
</evidence>
<sequence length="305" mass="33643">MRCTECTWFSCLAYKVRARRTSHDRRPAQSRAVAVQEISGMADRRDWGGGGDDPEESTQHMIERIWESLTDIRARMDQQAPVPPIAVPPGDGEAVPVAPVLPRVEVPFAAPVLPPPPVLLAEEPVMQVEKFLRLQPPTYSGGPNPDTAEHWVHEIERVFATMRCPAADRVVLAAYQLRGFALEWWRLKMQTTFAGKTEEAITWSEFLDVFNDTFFPIQVQQVKREQFWTLQQGNQNSANSGSDRPSWLGFGPSDPSRGNLSGPLRSDRSGSAGLGGIAEPGPVRRGSARTGAIRGPTASSELAVF</sequence>
<dbReference type="Pfam" id="PF03732">
    <property type="entry name" value="Retrotrans_gag"/>
    <property type="match status" value="1"/>
</dbReference>
<gene>
    <name evidence="3" type="ORF">Taro_013736</name>
</gene>
<dbReference type="InterPro" id="IPR005162">
    <property type="entry name" value="Retrotrans_gag_dom"/>
</dbReference>
<proteinExistence type="predicted"/>
<feature type="region of interest" description="Disordered" evidence="1">
    <location>
        <begin position="233"/>
        <end position="305"/>
    </location>
</feature>
<reference evidence="3" key="1">
    <citation type="submission" date="2017-07" db="EMBL/GenBank/DDBJ databases">
        <title>Taro Niue Genome Assembly and Annotation.</title>
        <authorList>
            <person name="Atibalentja N."/>
            <person name="Keating K."/>
            <person name="Fields C.J."/>
        </authorList>
    </citation>
    <scope>NUCLEOTIDE SEQUENCE</scope>
    <source>
        <strain evidence="3">Niue_2</strain>
        <tissue evidence="3">Leaf</tissue>
    </source>
</reference>
<keyword evidence="4" id="KW-1185">Reference proteome</keyword>
<dbReference type="Proteomes" id="UP000652761">
    <property type="component" value="Unassembled WGS sequence"/>
</dbReference>
<accession>A0A843UHB6</accession>
<feature type="compositionally biased region" description="Polar residues" evidence="1">
    <location>
        <begin position="233"/>
        <end position="243"/>
    </location>
</feature>
<protein>
    <recommendedName>
        <fullName evidence="2">Retrotransposon gag domain-containing protein</fullName>
    </recommendedName>
</protein>
<comment type="caution">
    <text evidence="3">The sequence shown here is derived from an EMBL/GenBank/DDBJ whole genome shotgun (WGS) entry which is preliminary data.</text>
</comment>
<dbReference type="AlphaFoldDB" id="A0A843UHB6"/>
<organism evidence="3 4">
    <name type="scientific">Colocasia esculenta</name>
    <name type="common">Wild taro</name>
    <name type="synonym">Arum esculentum</name>
    <dbReference type="NCBI Taxonomy" id="4460"/>
    <lineage>
        <taxon>Eukaryota</taxon>
        <taxon>Viridiplantae</taxon>
        <taxon>Streptophyta</taxon>
        <taxon>Embryophyta</taxon>
        <taxon>Tracheophyta</taxon>
        <taxon>Spermatophyta</taxon>
        <taxon>Magnoliopsida</taxon>
        <taxon>Liliopsida</taxon>
        <taxon>Araceae</taxon>
        <taxon>Aroideae</taxon>
        <taxon>Colocasieae</taxon>
        <taxon>Colocasia</taxon>
    </lineage>
</organism>
<feature type="domain" description="Retrotransposon gag" evidence="2">
    <location>
        <begin position="172"/>
        <end position="235"/>
    </location>
</feature>
<evidence type="ECO:0000259" key="2">
    <source>
        <dbReference type="Pfam" id="PF03732"/>
    </source>
</evidence>
<dbReference type="EMBL" id="NMUH01000558">
    <property type="protein sequence ID" value="MQL81280.1"/>
    <property type="molecule type" value="Genomic_DNA"/>
</dbReference>
<name>A0A843UHB6_COLES</name>
<evidence type="ECO:0000256" key="1">
    <source>
        <dbReference type="SAM" id="MobiDB-lite"/>
    </source>
</evidence>